<dbReference type="GO" id="GO:0051017">
    <property type="term" value="P:actin filament bundle assembly"/>
    <property type="evidence" value="ECO:0000318"/>
    <property type="project" value="GO_Central"/>
</dbReference>
<reference evidence="6" key="3">
    <citation type="submission" date="2020-12" db="UniProtKB">
        <authorList>
            <consortium name="EnsemblPlants"/>
        </authorList>
    </citation>
    <scope>IDENTIFICATION</scope>
</reference>
<keyword evidence="1 4" id="KW-0479">Metal-binding</keyword>
<evidence type="ECO:0000259" key="5">
    <source>
        <dbReference type="PROSITE" id="PS50023"/>
    </source>
</evidence>
<dbReference type="Gramene" id="Pp3c17_20150V3.9">
    <property type="protein sequence ID" value="Pp3c17_20150V3.9"/>
    <property type="gene ID" value="Pp3c17_20150"/>
</dbReference>
<dbReference type="EMBL" id="ABEU02000017">
    <property type="status" value="NOT_ANNOTATED_CDS"/>
    <property type="molecule type" value="Genomic_DNA"/>
</dbReference>
<dbReference type="PROSITE" id="PS50023">
    <property type="entry name" value="LIM_DOMAIN_2"/>
    <property type="match status" value="2"/>
</dbReference>
<dbReference type="AlphaFoldDB" id="A0A7I4BD19"/>
<dbReference type="KEGG" id="ppp:112294532"/>
<protein>
    <recommendedName>
        <fullName evidence="5">LIM zinc-binding domain-containing protein</fullName>
    </recommendedName>
</protein>
<dbReference type="Gramene" id="Pp3c17_20150V3.4">
    <property type="protein sequence ID" value="Pp3c17_20150V3.4"/>
    <property type="gene ID" value="Pp3c17_20150"/>
</dbReference>
<evidence type="ECO:0000256" key="2">
    <source>
        <dbReference type="ARBA" id="ARBA00022833"/>
    </source>
</evidence>
<evidence type="ECO:0000313" key="6">
    <source>
        <dbReference type="EnsemblPlants" id="Pp3c17_20150V3.4"/>
    </source>
</evidence>
<reference evidence="6 7" key="1">
    <citation type="journal article" date="2008" name="Science">
        <title>The Physcomitrella genome reveals evolutionary insights into the conquest of land by plants.</title>
        <authorList>
            <person name="Rensing S."/>
            <person name="Lang D."/>
            <person name="Zimmer A."/>
            <person name="Terry A."/>
            <person name="Salamov A."/>
            <person name="Shapiro H."/>
            <person name="Nishiyama T."/>
            <person name="Perroud P.-F."/>
            <person name="Lindquist E."/>
            <person name="Kamisugi Y."/>
            <person name="Tanahashi T."/>
            <person name="Sakakibara K."/>
            <person name="Fujita T."/>
            <person name="Oishi K."/>
            <person name="Shin-I T."/>
            <person name="Kuroki Y."/>
            <person name="Toyoda A."/>
            <person name="Suzuki Y."/>
            <person name="Hashimoto A."/>
            <person name="Yamaguchi K."/>
            <person name="Sugano A."/>
            <person name="Kohara Y."/>
            <person name="Fujiyama A."/>
            <person name="Anterola A."/>
            <person name="Aoki S."/>
            <person name="Ashton N."/>
            <person name="Barbazuk W.B."/>
            <person name="Barker E."/>
            <person name="Bennetzen J."/>
            <person name="Bezanilla M."/>
            <person name="Blankenship R."/>
            <person name="Cho S.H."/>
            <person name="Dutcher S."/>
            <person name="Estelle M."/>
            <person name="Fawcett J.A."/>
            <person name="Gundlach H."/>
            <person name="Hanada K."/>
            <person name="Heyl A."/>
            <person name="Hicks K.A."/>
            <person name="Hugh J."/>
            <person name="Lohr M."/>
            <person name="Mayer K."/>
            <person name="Melkozernov A."/>
            <person name="Murata T."/>
            <person name="Nelson D."/>
            <person name="Pils B."/>
            <person name="Prigge M."/>
            <person name="Reiss B."/>
            <person name="Renner T."/>
            <person name="Rombauts S."/>
            <person name="Rushton P."/>
            <person name="Sanderfoot A."/>
            <person name="Schween G."/>
            <person name="Shiu S.-H."/>
            <person name="Stueber K."/>
            <person name="Theodoulou F.L."/>
            <person name="Tu H."/>
            <person name="Van de Peer Y."/>
            <person name="Verrier P.J."/>
            <person name="Waters E."/>
            <person name="Wood A."/>
            <person name="Yang L."/>
            <person name="Cove D."/>
            <person name="Cuming A."/>
            <person name="Hasebe M."/>
            <person name="Lucas S."/>
            <person name="Mishler D.B."/>
            <person name="Reski R."/>
            <person name="Grigoriev I."/>
            <person name="Quatrano R.S."/>
            <person name="Boore J.L."/>
        </authorList>
    </citation>
    <scope>NUCLEOTIDE SEQUENCE [LARGE SCALE GENOMIC DNA]</scope>
    <source>
        <strain evidence="6 7">cv. Gransden 2004</strain>
    </source>
</reference>
<dbReference type="GeneID" id="112294532"/>
<dbReference type="Gene3D" id="2.10.110.10">
    <property type="entry name" value="Cysteine Rich Protein"/>
    <property type="match status" value="2"/>
</dbReference>
<keyword evidence="3 4" id="KW-0440">LIM domain</keyword>
<proteinExistence type="predicted"/>
<evidence type="ECO:0000256" key="1">
    <source>
        <dbReference type="ARBA" id="ARBA00022723"/>
    </source>
</evidence>
<dbReference type="PROSITE" id="PS00478">
    <property type="entry name" value="LIM_DOMAIN_1"/>
    <property type="match status" value="1"/>
</dbReference>
<dbReference type="FunFam" id="2.10.110.10:FF:000002">
    <property type="entry name" value="LIM domain and actin-binding 1"/>
    <property type="match status" value="2"/>
</dbReference>
<dbReference type="Pfam" id="PF00412">
    <property type="entry name" value="LIM"/>
    <property type="match status" value="2"/>
</dbReference>
<dbReference type="RefSeq" id="XP_024400847.1">
    <property type="nucleotide sequence ID" value="XM_024545079.2"/>
</dbReference>
<dbReference type="InterPro" id="IPR001781">
    <property type="entry name" value="Znf_LIM"/>
</dbReference>
<dbReference type="Proteomes" id="UP000006727">
    <property type="component" value="Chromosome 17"/>
</dbReference>
<reference evidence="6 7" key="2">
    <citation type="journal article" date="2018" name="Plant J.">
        <title>The Physcomitrella patens chromosome-scale assembly reveals moss genome structure and evolution.</title>
        <authorList>
            <person name="Lang D."/>
            <person name="Ullrich K.K."/>
            <person name="Murat F."/>
            <person name="Fuchs J."/>
            <person name="Jenkins J."/>
            <person name="Haas F.B."/>
            <person name="Piednoel M."/>
            <person name="Gundlach H."/>
            <person name="Van Bel M."/>
            <person name="Meyberg R."/>
            <person name="Vives C."/>
            <person name="Morata J."/>
            <person name="Symeonidi A."/>
            <person name="Hiss M."/>
            <person name="Muchero W."/>
            <person name="Kamisugi Y."/>
            <person name="Saleh O."/>
            <person name="Blanc G."/>
            <person name="Decker E.L."/>
            <person name="van Gessel N."/>
            <person name="Grimwood J."/>
            <person name="Hayes R.D."/>
            <person name="Graham S.W."/>
            <person name="Gunter L.E."/>
            <person name="McDaniel S.F."/>
            <person name="Hoernstein S.N.W."/>
            <person name="Larsson A."/>
            <person name="Li F.W."/>
            <person name="Perroud P.F."/>
            <person name="Phillips J."/>
            <person name="Ranjan P."/>
            <person name="Rokshar D.S."/>
            <person name="Rothfels C.J."/>
            <person name="Schneider L."/>
            <person name="Shu S."/>
            <person name="Stevenson D.W."/>
            <person name="Thummler F."/>
            <person name="Tillich M."/>
            <person name="Villarreal Aguilar J.C."/>
            <person name="Widiez T."/>
            <person name="Wong G.K."/>
            <person name="Wymore A."/>
            <person name="Zhang Y."/>
            <person name="Zimmer A.D."/>
            <person name="Quatrano R.S."/>
            <person name="Mayer K.F.X."/>
            <person name="Goodstein D."/>
            <person name="Casacuberta J.M."/>
            <person name="Vandepoele K."/>
            <person name="Reski R."/>
            <person name="Cuming A.C."/>
            <person name="Tuskan G.A."/>
            <person name="Maumus F."/>
            <person name="Salse J."/>
            <person name="Schmutz J."/>
            <person name="Rensing S.A."/>
        </authorList>
    </citation>
    <scope>NUCLEOTIDE SEQUENCE [LARGE SCALE GENOMIC DNA]</scope>
    <source>
        <strain evidence="6 7">cv. Gransden 2004</strain>
    </source>
</reference>
<gene>
    <name evidence="6" type="primary">LOC112294532</name>
</gene>
<sequence length="195" mass="21985">MALVVAQPKCKTCDKTVYLVDQLRADGVLYHKACFRCHHCKGTLKLGNYASLEGVLYCRPHFDQLLKTTGSFEKSFDQQASMKGQSGYERFQNKTPSKGSTQFVGTQEKCVACGKTVYPLEKTTVEDLPYHKSCFKCAHGSCTISVSSYASLEGRLYCKHHYSQLFKEKGNYSRLTKPPAMKPTTKNDIFAYSWV</sequence>
<feature type="domain" description="LIM zinc-binding" evidence="5">
    <location>
        <begin position="108"/>
        <end position="168"/>
    </location>
</feature>
<evidence type="ECO:0000256" key="3">
    <source>
        <dbReference type="ARBA" id="ARBA00023038"/>
    </source>
</evidence>
<dbReference type="EnsemblPlants" id="Pp3c17_20150V3.9">
    <property type="protein sequence ID" value="Pp3c17_20150V3.9"/>
    <property type="gene ID" value="Pp3c17_20150"/>
</dbReference>
<name>A0A7I4BD19_PHYPA</name>
<dbReference type="PANTHER" id="PTHR24206">
    <property type="entry name" value="OS06G0237300 PROTEIN"/>
    <property type="match status" value="1"/>
</dbReference>
<keyword evidence="7" id="KW-1185">Reference proteome</keyword>
<accession>A0A7I4BD19</accession>
<dbReference type="GO" id="GO:0015629">
    <property type="term" value="C:actin cytoskeleton"/>
    <property type="evidence" value="ECO:0000318"/>
    <property type="project" value="GO_Central"/>
</dbReference>
<dbReference type="GO" id="GO:0051015">
    <property type="term" value="F:actin filament binding"/>
    <property type="evidence" value="ECO:0000318"/>
    <property type="project" value="GO_Central"/>
</dbReference>
<keyword evidence="2 4" id="KW-0862">Zinc</keyword>
<dbReference type="GO" id="GO:0005886">
    <property type="term" value="C:plasma membrane"/>
    <property type="evidence" value="ECO:0000318"/>
    <property type="project" value="GO_Central"/>
</dbReference>
<evidence type="ECO:0000313" key="7">
    <source>
        <dbReference type="Proteomes" id="UP000006727"/>
    </source>
</evidence>
<evidence type="ECO:0000256" key="4">
    <source>
        <dbReference type="PROSITE-ProRule" id="PRU00125"/>
    </source>
</evidence>
<feature type="domain" description="LIM zinc-binding" evidence="5">
    <location>
        <begin position="8"/>
        <end position="68"/>
    </location>
</feature>
<dbReference type="OrthoDB" id="6129702at2759"/>
<dbReference type="SUPFAM" id="SSF57716">
    <property type="entry name" value="Glucocorticoid receptor-like (DNA-binding domain)"/>
    <property type="match status" value="4"/>
</dbReference>
<organism evidence="6 7">
    <name type="scientific">Physcomitrium patens</name>
    <name type="common">Spreading-leaved earth moss</name>
    <name type="synonym">Physcomitrella patens</name>
    <dbReference type="NCBI Taxonomy" id="3218"/>
    <lineage>
        <taxon>Eukaryota</taxon>
        <taxon>Viridiplantae</taxon>
        <taxon>Streptophyta</taxon>
        <taxon>Embryophyta</taxon>
        <taxon>Bryophyta</taxon>
        <taxon>Bryophytina</taxon>
        <taxon>Bryopsida</taxon>
        <taxon>Funariidae</taxon>
        <taxon>Funariales</taxon>
        <taxon>Funariaceae</taxon>
        <taxon>Physcomitrium</taxon>
    </lineage>
</organism>
<dbReference type="SMART" id="SM00132">
    <property type="entry name" value="LIM"/>
    <property type="match status" value="2"/>
</dbReference>
<dbReference type="CDD" id="cd09441">
    <property type="entry name" value="LIM2_SF3"/>
    <property type="match status" value="1"/>
</dbReference>
<dbReference type="EnsemblPlants" id="Pp3c17_20150V3.4">
    <property type="protein sequence ID" value="Pp3c17_20150V3.4"/>
    <property type="gene ID" value="Pp3c17_20150"/>
</dbReference>
<dbReference type="GO" id="GO:0046872">
    <property type="term" value="F:metal ion binding"/>
    <property type="evidence" value="ECO:0007669"/>
    <property type="project" value="UniProtKB-KW"/>
</dbReference>